<dbReference type="Proteomes" id="UP000252015">
    <property type="component" value="Unassembled WGS sequence"/>
</dbReference>
<reference evidence="1 2" key="1">
    <citation type="submission" date="2018-05" db="EMBL/GenBank/DDBJ databases">
        <authorList>
            <consortium name="IHU Genomes"/>
        </authorList>
    </citation>
    <scope>NUCLEOTIDE SEQUENCE [LARGE SCALE GENOMIC DNA]</scope>
    <source>
        <strain evidence="1 2">P7336</strain>
    </source>
</reference>
<evidence type="ECO:0000313" key="1">
    <source>
        <dbReference type="EMBL" id="SRX95674.1"/>
    </source>
</evidence>
<proteinExistence type="predicted"/>
<sequence>MIWLRGPRSGQLDQVAVLLRTSPTAPTCDDEWHAVATVLEVHAEEEERDT</sequence>
<evidence type="ECO:0000313" key="2">
    <source>
        <dbReference type="Proteomes" id="UP000252015"/>
    </source>
</evidence>
<dbReference type="AlphaFoldDB" id="A0A375Z3E3"/>
<protein>
    <submittedName>
        <fullName evidence="1">Uncharacterized protein</fullName>
    </submittedName>
</protein>
<dbReference type="RefSeq" id="WP_181786858.1">
    <property type="nucleotide sequence ID" value="NZ_UEGW01000001.1"/>
</dbReference>
<organism evidence="1 2">
    <name type="scientific">Mycobacterium shimoidei</name>
    <dbReference type="NCBI Taxonomy" id="29313"/>
    <lineage>
        <taxon>Bacteria</taxon>
        <taxon>Bacillati</taxon>
        <taxon>Actinomycetota</taxon>
        <taxon>Actinomycetes</taxon>
        <taxon>Mycobacteriales</taxon>
        <taxon>Mycobacteriaceae</taxon>
        <taxon>Mycobacterium</taxon>
    </lineage>
</organism>
<name>A0A375Z3E3_MYCSH</name>
<keyword evidence="2" id="KW-1185">Reference proteome</keyword>
<gene>
    <name evidence="1" type="ORF">MSP7336_03943</name>
</gene>
<dbReference type="EMBL" id="UEGW01000001">
    <property type="protein sequence ID" value="SRX95674.1"/>
    <property type="molecule type" value="Genomic_DNA"/>
</dbReference>
<accession>A0A375Z3E3</accession>